<evidence type="ECO:0000256" key="15">
    <source>
        <dbReference type="ARBA" id="ARBA00023291"/>
    </source>
</evidence>
<dbReference type="Gene3D" id="2.160.20.60">
    <property type="entry name" value="Glutamate synthase, alpha subunit, C-terminal domain"/>
    <property type="match status" value="1"/>
</dbReference>
<dbReference type="SUPFAM" id="SSF69336">
    <property type="entry name" value="Alpha subunit of glutamate synthase, C-terminal domain"/>
    <property type="match status" value="1"/>
</dbReference>
<dbReference type="FunFam" id="2.160.20.60:FF:000001">
    <property type="entry name" value="Glutamate synthase, large subunit"/>
    <property type="match status" value="1"/>
</dbReference>
<keyword evidence="9" id="KW-0274">FAD</keyword>
<keyword evidence="11" id="KW-0560">Oxidoreductase</keyword>
<comment type="pathway">
    <text evidence="16">Amino-acid biosynthesis.</text>
</comment>
<gene>
    <name evidence="18" type="ORF">S01H1_31203</name>
</gene>
<dbReference type="GO" id="GO:0016491">
    <property type="term" value="F:oxidoreductase activity"/>
    <property type="evidence" value="ECO:0007669"/>
    <property type="project" value="UniProtKB-KW"/>
</dbReference>
<dbReference type="AlphaFoldDB" id="X0T577"/>
<dbReference type="EMBL" id="BARS01019239">
    <property type="protein sequence ID" value="GAF88648.1"/>
    <property type="molecule type" value="Genomic_DNA"/>
</dbReference>
<comment type="cofactor">
    <cofactor evidence="1">
        <name>FMN</name>
        <dbReference type="ChEBI" id="CHEBI:58210"/>
    </cofactor>
</comment>
<evidence type="ECO:0000256" key="8">
    <source>
        <dbReference type="ARBA" id="ARBA00022723"/>
    </source>
</evidence>
<dbReference type="InterPro" id="IPR036485">
    <property type="entry name" value="Glu_synth_asu_C_sf"/>
</dbReference>
<evidence type="ECO:0000256" key="13">
    <source>
        <dbReference type="ARBA" id="ARBA00023014"/>
    </source>
</evidence>
<evidence type="ECO:0000256" key="10">
    <source>
        <dbReference type="ARBA" id="ARBA00022962"/>
    </source>
</evidence>
<reference evidence="18" key="1">
    <citation type="journal article" date="2014" name="Front. Microbiol.">
        <title>High frequency of phylogenetically diverse reductive dehalogenase-homologous genes in deep subseafloor sedimentary metagenomes.</title>
        <authorList>
            <person name="Kawai M."/>
            <person name="Futagami T."/>
            <person name="Toyoda A."/>
            <person name="Takaki Y."/>
            <person name="Nishi S."/>
            <person name="Hori S."/>
            <person name="Arai W."/>
            <person name="Tsubouchi T."/>
            <person name="Morono Y."/>
            <person name="Uchiyama I."/>
            <person name="Ito T."/>
            <person name="Fujiyama A."/>
            <person name="Inagaki F."/>
            <person name="Takami H."/>
        </authorList>
    </citation>
    <scope>NUCLEOTIDE SEQUENCE</scope>
    <source>
        <strain evidence="18">Expedition CK06-06</strain>
    </source>
</reference>
<comment type="cofactor">
    <cofactor evidence="2">
        <name>[3Fe-4S] cluster</name>
        <dbReference type="ChEBI" id="CHEBI:21137"/>
    </cofactor>
</comment>
<keyword evidence="6" id="KW-0285">Flavoprotein</keyword>
<sequence length="251" mass="26552">FPMEIENIDRAFGTMLSHEVSKANGENGLPDDTIHIDVIGSAGQSLGAWLAPGVTIELAGDANDYVGKGLSGGRIIIAPPKGSTFVPEENILIGNVALYGATAGEAYFRGMAAERFCVRNSGVRTVVEGVGDHGLEYMTGGRVVILGPTGRNLAAGMSGGVAFVYAPDRDVLRLNCNLELVELEAVESAEDIAELKELIQKHADYTGSTVATGLLESWEQSLSQFVKVMPRDYKRALAELAAEPEVAVATD</sequence>
<evidence type="ECO:0000256" key="16">
    <source>
        <dbReference type="ARBA" id="ARBA00029440"/>
    </source>
</evidence>
<dbReference type="InterPro" id="IPR002489">
    <property type="entry name" value="Glu_synth_asu_C"/>
</dbReference>
<feature type="domain" description="Glutamate synthase alpha subunit C-terminal" evidence="17">
    <location>
        <begin position="3"/>
        <end position="191"/>
    </location>
</feature>
<dbReference type="PANTHER" id="PTHR43100:SF1">
    <property type="entry name" value="GLUTAMATE SYNTHASE [NADPH] SMALL CHAIN"/>
    <property type="match status" value="1"/>
</dbReference>
<proteinExistence type="inferred from homology"/>
<dbReference type="PANTHER" id="PTHR43100">
    <property type="entry name" value="GLUTAMATE SYNTHASE [NADPH] SMALL CHAIN"/>
    <property type="match status" value="1"/>
</dbReference>
<keyword evidence="8" id="KW-0479">Metal-binding</keyword>
<evidence type="ECO:0000256" key="1">
    <source>
        <dbReference type="ARBA" id="ARBA00001917"/>
    </source>
</evidence>
<keyword evidence="15" id="KW-0003">3Fe-4S</keyword>
<organism evidence="18">
    <name type="scientific">marine sediment metagenome</name>
    <dbReference type="NCBI Taxonomy" id="412755"/>
    <lineage>
        <taxon>unclassified sequences</taxon>
        <taxon>metagenomes</taxon>
        <taxon>ecological metagenomes</taxon>
    </lineage>
</organism>
<keyword evidence="13" id="KW-0411">Iron-sulfur</keyword>
<dbReference type="GO" id="GO:0006537">
    <property type="term" value="P:glutamate biosynthetic process"/>
    <property type="evidence" value="ECO:0007669"/>
    <property type="project" value="UniProtKB-KW"/>
</dbReference>
<evidence type="ECO:0000256" key="5">
    <source>
        <dbReference type="ARBA" id="ARBA00022605"/>
    </source>
</evidence>
<evidence type="ECO:0000256" key="14">
    <source>
        <dbReference type="ARBA" id="ARBA00023164"/>
    </source>
</evidence>
<dbReference type="InterPro" id="IPR051394">
    <property type="entry name" value="Glutamate_Synthase"/>
</dbReference>
<accession>X0T577</accession>
<dbReference type="GO" id="GO:0051538">
    <property type="term" value="F:3 iron, 4 sulfur cluster binding"/>
    <property type="evidence" value="ECO:0007669"/>
    <property type="project" value="UniProtKB-KW"/>
</dbReference>
<keyword evidence="10" id="KW-0315">Glutamine amidotransferase</keyword>
<comment type="cofactor">
    <cofactor evidence="3">
        <name>FAD</name>
        <dbReference type="ChEBI" id="CHEBI:57692"/>
    </cofactor>
</comment>
<comment type="caution">
    <text evidence="18">The sequence shown here is derived from an EMBL/GenBank/DDBJ whole genome shotgun (WGS) entry which is preliminary data.</text>
</comment>
<evidence type="ECO:0000256" key="7">
    <source>
        <dbReference type="ARBA" id="ARBA00022643"/>
    </source>
</evidence>
<name>X0T577_9ZZZZ</name>
<dbReference type="CDD" id="cd00982">
    <property type="entry name" value="gltB_C"/>
    <property type="match status" value="1"/>
</dbReference>
<evidence type="ECO:0000256" key="6">
    <source>
        <dbReference type="ARBA" id="ARBA00022630"/>
    </source>
</evidence>
<keyword evidence="12" id="KW-0408">Iron</keyword>
<evidence type="ECO:0000256" key="4">
    <source>
        <dbReference type="ARBA" id="ARBA00009716"/>
    </source>
</evidence>
<evidence type="ECO:0000256" key="11">
    <source>
        <dbReference type="ARBA" id="ARBA00023002"/>
    </source>
</evidence>
<comment type="similarity">
    <text evidence="4">Belongs to the glutamate synthase family.</text>
</comment>
<keyword evidence="5" id="KW-0028">Amino-acid biosynthesis</keyword>
<evidence type="ECO:0000259" key="17">
    <source>
        <dbReference type="Pfam" id="PF01493"/>
    </source>
</evidence>
<evidence type="ECO:0000256" key="12">
    <source>
        <dbReference type="ARBA" id="ARBA00023004"/>
    </source>
</evidence>
<evidence type="ECO:0000256" key="2">
    <source>
        <dbReference type="ARBA" id="ARBA00001927"/>
    </source>
</evidence>
<dbReference type="Pfam" id="PF01493">
    <property type="entry name" value="GXGXG"/>
    <property type="match status" value="1"/>
</dbReference>
<dbReference type="GO" id="GO:0046872">
    <property type="term" value="F:metal ion binding"/>
    <property type="evidence" value="ECO:0007669"/>
    <property type="project" value="UniProtKB-KW"/>
</dbReference>
<keyword evidence="14" id="KW-0314">Glutamate biosynthesis</keyword>
<evidence type="ECO:0000256" key="3">
    <source>
        <dbReference type="ARBA" id="ARBA00001974"/>
    </source>
</evidence>
<evidence type="ECO:0000313" key="18">
    <source>
        <dbReference type="EMBL" id="GAF88648.1"/>
    </source>
</evidence>
<keyword evidence="7" id="KW-0288">FMN</keyword>
<protein>
    <recommendedName>
        <fullName evidence="17">Glutamate synthase alpha subunit C-terminal domain-containing protein</fullName>
    </recommendedName>
</protein>
<evidence type="ECO:0000256" key="9">
    <source>
        <dbReference type="ARBA" id="ARBA00022827"/>
    </source>
</evidence>
<feature type="non-terminal residue" evidence="18">
    <location>
        <position position="1"/>
    </location>
</feature>